<feature type="transmembrane region" description="Helical" evidence="1">
    <location>
        <begin position="29"/>
        <end position="50"/>
    </location>
</feature>
<proteinExistence type="predicted"/>
<accession>Q4GZG1</accession>
<keyword evidence="1" id="KW-0472">Membrane</keyword>
<keyword evidence="1" id="KW-0812">Transmembrane</keyword>
<dbReference type="PaxDb" id="5691-CAJ15965"/>
<dbReference type="EMBL" id="AL929603">
    <property type="protein sequence ID" value="CAJ15965.1"/>
    <property type="molecule type" value="Genomic_DNA"/>
</dbReference>
<reference evidence="3" key="2">
    <citation type="journal article" date="2005" name="Science">
        <title>The genome of the African trypanosome Trypanosoma brucei.</title>
        <authorList>
            <person name="Berriman M."/>
            <person name="Ghedin E."/>
            <person name="Hertz-Fowler C."/>
            <person name="Blandin G."/>
            <person name="Renauld H."/>
            <person name="Bartholomeu D.C."/>
            <person name="Lennard N.J."/>
            <person name="Caler E."/>
            <person name="Hamlin N.E."/>
            <person name="Haas B."/>
            <person name="Bohme U."/>
            <person name="Hannick L."/>
            <person name="Aslett M.A."/>
            <person name="Shallom J."/>
            <person name="Marcello L."/>
            <person name="Hou L."/>
            <person name="Wickstead B."/>
            <person name="Alsmark U.C."/>
            <person name="Arrowsmith C."/>
            <person name="Atkin R.J."/>
            <person name="Barron A.J."/>
            <person name="Bringaud F."/>
            <person name="Brooks K."/>
            <person name="Carrington M."/>
            <person name="Cherevach I."/>
            <person name="Chillingworth T.J."/>
            <person name="Churcher C."/>
            <person name="Clark L.N."/>
            <person name="Corton C.H."/>
            <person name="Cronin A."/>
            <person name="Davies R.M."/>
            <person name="Doggett J."/>
            <person name="Djikeng A."/>
            <person name="Feldblyum T."/>
            <person name="Field M.C."/>
            <person name="Fraser A."/>
            <person name="Goodhead I."/>
            <person name="Hance Z."/>
            <person name="Harper D."/>
            <person name="Harris B.R."/>
            <person name="Hauser H."/>
            <person name="Hostetler J."/>
            <person name="Ivens A."/>
            <person name="Jagels K."/>
            <person name="Johnson D."/>
            <person name="Johnson J."/>
            <person name="Jones K."/>
            <person name="Kerhornou A.X."/>
            <person name="Koo H."/>
            <person name="Larke N."/>
            <person name="Landfear S."/>
            <person name="Larkin C."/>
            <person name="Leech V."/>
            <person name="Line A."/>
            <person name="Lord A."/>
            <person name="Macleod A."/>
            <person name="Mooney P.J."/>
            <person name="Moule S."/>
            <person name="Martin D.M."/>
            <person name="Morgan G.W."/>
            <person name="Mungall K."/>
            <person name="Norbertczak H."/>
            <person name="Ormond D."/>
            <person name="Pai G."/>
            <person name="Peacock C.S."/>
            <person name="Peterson J."/>
            <person name="Quail M.A."/>
            <person name="Rabbinowitsch E."/>
            <person name="Rajandream M.A."/>
            <person name="Reitter C."/>
            <person name="Salzberg S.L."/>
            <person name="Sanders M."/>
            <person name="Schobel S."/>
            <person name="Sharp S."/>
            <person name="Simmonds M."/>
            <person name="Simpson A.J."/>
            <person name="Tallon L."/>
            <person name="Turner C.M."/>
            <person name="Tait A."/>
            <person name="Tivey A.R."/>
            <person name="Van Aken S."/>
            <person name="Walker D."/>
            <person name="Wanless D."/>
            <person name="Wang S."/>
            <person name="White B."/>
            <person name="White O."/>
            <person name="Whitehead S."/>
            <person name="Woodward J."/>
            <person name="Wortman J."/>
            <person name="Adams M.D."/>
            <person name="Embley T.M."/>
            <person name="Gull K."/>
            <person name="Ullu E."/>
            <person name="Barry J.D."/>
            <person name="Fairlamb A.H."/>
            <person name="Opperdoes F."/>
            <person name="Barrell B.G."/>
            <person name="Donelson J.E."/>
            <person name="Hall N."/>
            <person name="Fraser C.M."/>
            <person name="Melville S.E."/>
            <person name="El-Sayed N.M."/>
        </authorList>
    </citation>
    <scope>NUCLEOTIDE SEQUENCE [LARGE SCALE GENOMIC DNA]</scope>
    <source>
        <strain evidence="3">927/4 GUTat10.1</strain>
    </source>
</reference>
<evidence type="ECO:0000313" key="3">
    <source>
        <dbReference type="Proteomes" id="UP000008524"/>
    </source>
</evidence>
<protein>
    <recommendedName>
        <fullName evidence="4">Transmembrane protein</fullName>
    </recommendedName>
</protein>
<dbReference type="InParanoid" id="Q4GZG1"/>
<sequence length="57" mass="6363">MKGGEGASDGRVYFLSLRATIPFSERPTLVAFFFFLLFLLFCCVGVKTVYIRIYSGG</sequence>
<keyword evidence="3" id="KW-1185">Reference proteome</keyword>
<keyword evidence="1" id="KW-1133">Transmembrane helix</keyword>
<dbReference type="AlphaFoldDB" id="Q4GZG1"/>
<name>Q4GZG1_TRYB2</name>
<dbReference type="KEGG" id="tbr:TB927.1.660"/>
<gene>
    <name evidence="2" type="ORF">TB927.1.660</name>
</gene>
<evidence type="ECO:0008006" key="4">
    <source>
        <dbReference type="Google" id="ProtNLM"/>
    </source>
</evidence>
<organism evidence="2 3">
    <name type="scientific">Trypanosoma brucei brucei (strain 927/4 GUTat10.1)</name>
    <dbReference type="NCBI Taxonomy" id="185431"/>
    <lineage>
        <taxon>Eukaryota</taxon>
        <taxon>Discoba</taxon>
        <taxon>Euglenozoa</taxon>
        <taxon>Kinetoplastea</taxon>
        <taxon>Metakinetoplastina</taxon>
        <taxon>Trypanosomatida</taxon>
        <taxon>Trypanosomatidae</taxon>
        <taxon>Trypanosoma</taxon>
    </lineage>
</organism>
<dbReference type="Proteomes" id="UP000008524">
    <property type="component" value="Chromosome 1"/>
</dbReference>
<dbReference type="GeneID" id="4357149"/>
<dbReference type="RefSeq" id="XP_001218769.1">
    <property type="nucleotide sequence ID" value="XM_001218768.1"/>
</dbReference>
<reference evidence="2 3" key="1">
    <citation type="journal article" date="2003" name="Nucleic Acids Res.">
        <title>The DNA sequence of chromosome I of an African trypanosome: gene content, chromosome organisation, recombination and polymorphism.</title>
        <authorList>
            <person name="Hall N."/>
            <person name="Berriman M."/>
            <person name="Lennard N.J."/>
            <person name="Harris B.R."/>
            <person name="Hertz-Fowler C."/>
            <person name="Bart-Delabesse E.N."/>
            <person name="Gerrare C.S."/>
            <person name="Atkin R.J."/>
            <person name="Barron A.J."/>
            <person name="Bowman S."/>
            <person name="Bray-Allen S.P."/>
            <person name="Bringaud F."/>
            <person name="Clark L.N."/>
            <person name="Corton C.H."/>
            <person name="Cronin A."/>
            <person name="Davies R."/>
            <person name="Doggett J."/>
            <person name="Fraser A."/>
            <person name="Gruter E."/>
            <person name="Hall S."/>
            <person name="Harper A.D."/>
            <person name="Kay M.P."/>
            <person name="Leech V."/>
            <person name="Mayes R."/>
            <person name="Price C."/>
            <person name="Quail M.A."/>
            <person name="Rabbinowitch E."/>
            <person name="Reitter C."/>
            <person name="Rutherford K."/>
            <person name="Sasse J."/>
            <person name="Sharp S."/>
            <person name="Shownkeen R."/>
            <person name="Macleod A."/>
            <person name="Taylor S."/>
            <person name="Tweedie A."/>
            <person name="Turner C.M.R."/>
            <person name="Tait A."/>
            <person name="Gull K."/>
            <person name="Barrell B."/>
            <person name="Melville S.E."/>
        </authorList>
    </citation>
    <scope>NUCLEOTIDE SEQUENCE [LARGE SCALE GENOMIC DNA]</scope>
    <source>
        <strain evidence="2 3">927/4 GUTat10.1</strain>
    </source>
</reference>
<evidence type="ECO:0000313" key="2">
    <source>
        <dbReference type="EMBL" id="CAJ15965.1"/>
    </source>
</evidence>
<evidence type="ECO:0000256" key="1">
    <source>
        <dbReference type="SAM" id="Phobius"/>
    </source>
</evidence>